<dbReference type="RefSeq" id="XP_022975384.1">
    <property type="nucleotide sequence ID" value="XM_023119616.1"/>
</dbReference>
<gene>
    <name evidence="2" type="primary">LOC111474678</name>
</gene>
<dbReference type="GeneID" id="111474678"/>
<protein>
    <submittedName>
        <fullName evidence="2">Uncharacterized protein LOC111474678 isoform X1</fullName>
    </submittedName>
</protein>
<name>A0A6J1IKA5_CUCMA</name>
<dbReference type="KEGG" id="cmax:111474678"/>
<evidence type="ECO:0000313" key="1">
    <source>
        <dbReference type="Proteomes" id="UP000504608"/>
    </source>
</evidence>
<organism evidence="1 2">
    <name type="scientific">Cucurbita maxima</name>
    <name type="common">Pumpkin</name>
    <name type="synonym">Winter squash</name>
    <dbReference type="NCBI Taxonomy" id="3661"/>
    <lineage>
        <taxon>Eukaryota</taxon>
        <taxon>Viridiplantae</taxon>
        <taxon>Streptophyta</taxon>
        <taxon>Embryophyta</taxon>
        <taxon>Tracheophyta</taxon>
        <taxon>Spermatophyta</taxon>
        <taxon>Magnoliopsida</taxon>
        <taxon>eudicotyledons</taxon>
        <taxon>Gunneridae</taxon>
        <taxon>Pentapetalae</taxon>
        <taxon>rosids</taxon>
        <taxon>fabids</taxon>
        <taxon>Cucurbitales</taxon>
        <taxon>Cucurbitaceae</taxon>
        <taxon>Cucurbiteae</taxon>
        <taxon>Cucurbita</taxon>
    </lineage>
</organism>
<proteinExistence type="predicted"/>
<evidence type="ECO:0000313" key="2">
    <source>
        <dbReference type="RefSeq" id="XP_022975384.1"/>
    </source>
</evidence>
<dbReference type="Proteomes" id="UP000504608">
    <property type="component" value="Unplaced"/>
</dbReference>
<sequence length="111" mass="12363">MIRVQDEAEVGAVVAEEGLGVEIGEWNCTQSRLSLTDNNHPQFINTRHPVDCVSEVVKAEMKGFGCTGTSALKQHFEKKVHKLEQEERVLQVDGCETRAEQGRENRSLLGV</sequence>
<dbReference type="AlphaFoldDB" id="A0A6J1IKA5"/>
<keyword evidence="1" id="KW-1185">Reference proteome</keyword>
<accession>A0A6J1IKA5</accession>
<reference evidence="2" key="1">
    <citation type="submission" date="2025-08" db="UniProtKB">
        <authorList>
            <consortium name="RefSeq"/>
        </authorList>
    </citation>
    <scope>IDENTIFICATION</scope>
    <source>
        <tissue evidence="2">Young leaves</tissue>
    </source>
</reference>